<name>A4JWM3_9CAUD</name>
<organism evidence="2 3">
    <name type="scientific">Burkholderia phage phiE255</name>
    <dbReference type="NCBI Taxonomy" id="2883942"/>
    <lineage>
        <taxon>Viruses</taxon>
        <taxon>Duplodnaviria</taxon>
        <taxon>Heunggongvirae</taxon>
        <taxon>Uroviricota</taxon>
        <taxon>Caudoviricetes</taxon>
        <taxon>Bcepmuvirus</taxon>
        <taxon>Bcepmuvirus E255</taxon>
    </lineage>
</organism>
<evidence type="ECO:0000256" key="1">
    <source>
        <dbReference type="SAM" id="MobiDB-lite"/>
    </source>
</evidence>
<sequence length="141" mass="15391">MIPANCLIRARVRACARECVGRIVGMAAPLRHCAAIRTSVGAEKYAVRRRMAASTPARECDRADVAAQRRVGEGAAATRAMRMICAQKRSDRRAFGDRRPRAVSADPPTSAINRLSRPLTCGRLPWPDADLLAAPEARRDI</sequence>
<evidence type="ECO:0000313" key="2">
    <source>
        <dbReference type="EMBL" id="ABO60690.1"/>
    </source>
</evidence>
<dbReference type="EMBL" id="CP000622">
    <property type="protein sequence ID" value="ABO60690.1"/>
    <property type="molecule type" value="Genomic_DNA"/>
</dbReference>
<evidence type="ECO:0000313" key="3">
    <source>
        <dbReference type="Proteomes" id="UP000001434"/>
    </source>
</evidence>
<feature type="compositionally biased region" description="Basic and acidic residues" evidence="1">
    <location>
        <begin position="89"/>
        <end position="100"/>
    </location>
</feature>
<dbReference type="RefSeq" id="YP_001111231.1">
    <property type="nucleotide sequence ID" value="NC_009237.1"/>
</dbReference>
<dbReference type="KEGG" id="vg:4960749"/>
<protein>
    <submittedName>
        <fullName evidence="2">Gp31, non-glycosylated membrane-associated protein</fullName>
    </submittedName>
</protein>
<reference evidence="2 3" key="1">
    <citation type="submission" date="2007-03" db="EMBL/GenBank/DDBJ databases">
        <authorList>
            <person name="DeShazer D."/>
            <person name="Ronning C.M."/>
            <person name="Brinkac L.M."/>
            <person name="Nierman W.C."/>
        </authorList>
    </citation>
    <scope>NUCLEOTIDE SEQUENCE [LARGE SCALE GENOMIC DNA]</scope>
</reference>
<proteinExistence type="predicted"/>
<gene>
    <name evidence="2" type="ORF">BTHphiE255_0031</name>
</gene>
<feature type="region of interest" description="Disordered" evidence="1">
    <location>
        <begin position="89"/>
        <end position="110"/>
    </location>
</feature>
<dbReference type="GeneID" id="4960749"/>
<dbReference type="Proteomes" id="UP000001434">
    <property type="component" value="Segment"/>
</dbReference>
<keyword evidence="3" id="KW-1185">Reference proteome</keyword>
<accession>A4JWM3</accession>